<keyword evidence="2" id="KW-1185">Reference proteome</keyword>
<dbReference type="Proteomes" id="UP001054945">
    <property type="component" value="Unassembled WGS sequence"/>
</dbReference>
<dbReference type="EMBL" id="BPLR01017462">
    <property type="protein sequence ID" value="GIY91826.1"/>
    <property type="molecule type" value="Genomic_DNA"/>
</dbReference>
<organism evidence="1 2">
    <name type="scientific">Caerostris extrusa</name>
    <name type="common">Bark spider</name>
    <name type="synonym">Caerostris bankana</name>
    <dbReference type="NCBI Taxonomy" id="172846"/>
    <lineage>
        <taxon>Eukaryota</taxon>
        <taxon>Metazoa</taxon>
        <taxon>Ecdysozoa</taxon>
        <taxon>Arthropoda</taxon>
        <taxon>Chelicerata</taxon>
        <taxon>Arachnida</taxon>
        <taxon>Araneae</taxon>
        <taxon>Araneomorphae</taxon>
        <taxon>Entelegynae</taxon>
        <taxon>Araneoidea</taxon>
        <taxon>Araneidae</taxon>
        <taxon>Caerostris</taxon>
    </lineage>
</organism>
<name>A0AAV4XA88_CAEEX</name>
<evidence type="ECO:0000313" key="1">
    <source>
        <dbReference type="EMBL" id="GIY91826.1"/>
    </source>
</evidence>
<comment type="caution">
    <text evidence="1">The sequence shown here is derived from an EMBL/GenBank/DDBJ whole genome shotgun (WGS) entry which is preliminary data.</text>
</comment>
<accession>A0AAV4XA88</accession>
<dbReference type="AlphaFoldDB" id="A0AAV4XA88"/>
<reference evidence="1 2" key="1">
    <citation type="submission" date="2021-06" db="EMBL/GenBank/DDBJ databases">
        <title>Caerostris extrusa draft genome.</title>
        <authorList>
            <person name="Kono N."/>
            <person name="Arakawa K."/>
        </authorList>
    </citation>
    <scope>NUCLEOTIDE SEQUENCE [LARGE SCALE GENOMIC DNA]</scope>
</reference>
<evidence type="ECO:0000313" key="2">
    <source>
        <dbReference type="Proteomes" id="UP001054945"/>
    </source>
</evidence>
<proteinExistence type="predicted"/>
<sequence>MKFSRQGKLIFTTADPVCAAQILNLDKIQETPVSTGVTFENITERFLVFDIPTNLQLSELADEIMNKNDMEVVELRRQCQGPEKCILCNGPHSATSNICPRHTLEQKILEFKCRNHLTIGEARRLYAHSSKTNYSEAAKINSAAPNIEEIVNQRVESIVQNITIKMEQQTTLLIEIFQKTIENLVQYLVSVFHQTDLKKSPNRKRQMINLVPPTNTPMQWDAGGSNASN</sequence>
<gene>
    <name evidence="1" type="primary">AVEN_78645_1</name>
    <name evidence="1" type="ORF">CEXT_621511</name>
</gene>
<protein>
    <submittedName>
        <fullName evidence="1">Uncharacterized protein</fullName>
    </submittedName>
</protein>